<feature type="region of interest" description="Disordered" evidence="3">
    <location>
        <begin position="110"/>
        <end position="150"/>
    </location>
</feature>
<dbReference type="EMBL" id="JAEHOD010000005">
    <property type="protein sequence ID" value="KAG2452682.1"/>
    <property type="molecule type" value="Genomic_DNA"/>
</dbReference>
<evidence type="ECO:0000256" key="1">
    <source>
        <dbReference type="ARBA" id="ARBA00006484"/>
    </source>
</evidence>
<feature type="compositionally biased region" description="Low complexity" evidence="3">
    <location>
        <begin position="127"/>
        <end position="150"/>
    </location>
</feature>
<dbReference type="InterPro" id="IPR036291">
    <property type="entry name" value="NAD(P)-bd_dom_sf"/>
</dbReference>
<feature type="compositionally biased region" description="Pro residues" evidence="3">
    <location>
        <begin position="13"/>
        <end position="24"/>
    </location>
</feature>
<feature type="compositionally biased region" description="Low complexity" evidence="3">
    <location>
        <begin position="188"/>
        <end position="210"/>
    </location>
</feature>
<feature type="compositionally biased region" description="Pro residues" evidence="3">
    <location>
        <begin position="177"/>
        <end position="186"/>
    </location>
</feature>
<keyword evidence="2" id="KW-0560">Oxidoreductase</keyword>
<dbReference type="GO" id="GO:0016491">
    <property type="term" value="F:oxidoreductase activity"/>
    <property type="evidence" value="ECO:0007669"/>
    <property type="project" value="UniProtKB-KW"/>
</dbReference>
<dbReference type="PANTHER" id="PTHR24320">
    <property type="entry name" value="RETINOL DEHYDROGENASE"/>
    <property type="match status" value="1"/>
</dbReference>
<accession>A0A835WRQ3</accession>
<dbReference type="InterPro" id="IPR002347">
    <property type="entry name" value="SDR_fam"/>
</dbReference>
<feature type="region of interest" description="Disordered" evidence="3">
    <location>
        <begin position="173"/>
        <end position="223"/>
    </location>
</feature>
<reference evidence="4" key="1">
    <citation type="journal article" date="2020" name="bioRxiv">
        <title>Comparative genomics of Chlamydomonas.</title>
        <authorList>
            <person name="Craig R.J."/>
            <person name="Hasan A.R."/>
            <person name="Ness R.W."/>
            <person name="Keightley P.D."/>
        </authorList>
    </citation>
    <scope>NUCLEOTIDE SEQUENCE</scope>
    <source>
        <strain evidence="4">CCAP 11/173</strain>
    </source>
</reference>
<dbReference type="PANTHER" id="PTHR24320:SF262">
    <property type="entry name" value="DEHYDROGENASE"/>
    <property type="match status" value="1"/>
</dbReference>
<evidence type="ECO:0008006" key="6">
    <source>
        <dbReference type="Google" id="ProtNLM"/>
    </source>
</evidence>
<feature type="region of interest" description="Disordered" evidence="3">
    <location>
        <begin position="1"/>
        <end position="42"/>
    </location>
</feature>
<keyword evidence="5" id="KW-1185">Reference proteome</keyword>
<gene>
    <name evidence="4" type="ORF">HYH02_002914</name>
</gene>
<dbReference type="Gene3D" id="3.40.50.720">
    <property type="entry name" value="NAD(P)-binding Rossmann-like Domain"/>
    <property type="match status" value="2"/>
</dbReference>
<comment type="similarity">
    <text evidence="1">Belongs to the short-chain dehydrogenases/reductases (SDR) family.</text>
</comment>
<evidence type="ECO:0000313" key="5">
    <source>
        <dbReference type="Proteomes" id="UP000613740"/>
    </source>
</evidence>
<dbReference type="OrthoDB" id="544331at2759"/>
<dbReference type="Proteomes" id="UP000613740">
    <property type="component" value="Unassembled WGS sequence"/>
</dbReference>
<comment type="caution">
    <text evidence="4">The sequence shown here is derived from an EMBL/GenBank/DDBJ whole genome shotgun (WGS) entry which is preliminary data.</text>
</comment>
<feature type="region of interest" description="Disordered" evidence="3">
    <location>
        <begin position="364"/>
        <end position="387"/>
    </location>
</feature>
<dbReference type="AlphaFoldDB" id="A0A835WRQ3"/>
<sequence>MADAAAGAGSEPQDPPPPQDPLPLPRSQHQHPHHQQQQLPAVRDLRGRVALVTGATSGLGLEAAAALAARGATVLFGARNPHKAARVAAEIRARFPPGTDLDLVLPSPHWPHLHPAETDNVQVDDASVGSSERGSSRRAQPAASAAAAAATPPVLCVPPLDLADPASISRFAAALLGPPPPPPPSSTAPSNGAQAQQQQQQQAVPQASGGAASGGAGSRAWVPPAGDEKAAAAAAAAAAAGEGGVWQLPLHILINNAGTSLLPPGPRSGVTDWGVNGLAQVNYLGAYQLTRLLAPKLLQGVRAQAAAAAGPSTPLSRVAGRVVAVSSVTHRCYELPADPRLFLHSTSDMTYAWTKCANVRGGREAGVAGRGGGQGWRSEGRWGAGGR</sequence>
<evidence type="ECO:0000256" key="2">
    <source>
        <dbReference type="ARBA" id="ARBA00023002"/>
    </source>
</evidence>
<organism evidence="4 5">
    <name type="scientific">Chlamydomonas schloesseri</name>
    <dbReference type="NCBI Taxonomy" id="2026947"/>
    <lineage>
        <taxon>Eukaryota</taxon>
        <taxon>Viridiplantae</taxon>
        <taxon>Chlorophyta</taxon>
        <taxon>core chlorophytes</taxon>
        <taxon>Chlorophyceae</taxon>
        <taxon>CS clade</taxon>
        <taxon>Chlamydomonadales</taxon>
        <taxon>Chlamydomonadaceae</taxon>
        <taxon>Chlamydomonas</taxon>
    </lineage>
</organism>
<dbReference type="Pfam" id="PF00106">
    <property type="entry name" value="adh_short"/>
    <property type="match status" value="1"/>
</dbReference>
<proteinExistence type="inferred from homology"/>
<evidence type="ECO:0000313" key="4">
    <source>
        <dbReference type="EMBL" id="KAG2452682.1"/>
    </source>
</evidence>
<evidence type="ECO:0000256" key="3">
    <source>
        <dbReference type="SAM" id="MobiDB-lite"/>
    </source>
</evidence>
<name>A0A835WRQ3_9CHLO</name>
<protein>
    <recommendedName>
        <fullName evidence="6">Protochlorophyllide reductase</fullName>
    </recommendedName>
</protein>
<dbReference type="SUPFAM" id="SSF51735">
    <property type="entry name" value="NAD(P)-binding Rossmann-fold domains"/>
    <property type="match status" value="1"/>
</dbReference>